<dbReference type="PANTHER" id="PTHR21035">
    <property type="entry name" value="28S RIBOSOMAL PROTEIN S26, MITOCHONDRIAL"/>
    <property type="match status" value="1"/>
</dbReference>
<organism evidence="10 11">
    <name type="scientific">Setophaga kirtlandii</name>
    <name type="common">Kirtland's warbler</name>
    <name type="synonym">Dendroica kirtlandii</name>
    <dbReference type="NCBI Taxonomy" id="298831"/>
    <lineage>
        <taxon>Eukaryota</taxon>
        <taxon>Metazoa</taxon>
        <taxon>Chordata</taxon>
        <taxon>Craniata</taxon>
        <taxon>Vertebrata</taxon>
        <taxon>Euteleostomi</taxon>
        <taxon>Archelosauria</taxon>
        <taxon>Archosauria</taxon>
        <taxon>Dinosauria</taxon>
        <taxon>Saurischia</taxon>
        <taxon>Theropoda</taxon>
        <taxon>Coelurosauria</taxon>
        <taxon>Aves</taxon>
        <taxon>Neognathae</taxon>
        <taxon>Neoaves</taxon>
        <taxon>Telluraves</taxon>
        <taxon>Australaves</taxon>
        <taxon>Passeriformes</taxon>
        <taxon>Passeroidea</taxon>
        <taxon>Parulidae</taxon>
        <taxon>Setophaga</taxon>
    </lineage>
</organism>
<evidence type="ECO:0000256" key="8">
    <source>
        <dbReference type="ARBA" id="ARBA00035344"/>
    </source>
</evidence>
<comment type="similarity">
    <text evidence="2">Belongs to the mitochondrion-specific ribosomal protein mS26 family.</text>
</comment>
<evidence type="ECO:0000256" key="6">
    <source>
        <dbReference type="ARBA" id="ARBA00023274"/>
    </source>
</evidence>
<feature type="compositionally biased region" description="Low complexity" evidence="9">
    <location>
        <begin position="18"/>
        <end position="35"/>
    </location>
</feature>
<dbReference type="InterPro" id="IPR026140">
    <property type="entry name" value="Ribosomal_mS26"/>
</dbReference>
<dbReference type="PANTHER" id="PTHR21035:SF2">
    <property type="entry name" value="SMALL RIBOSOMAL SUBUNIT PROTEIN MS26"/>
    <property type="match status" value="1"/>
</dbReference>
<keyword evidence="6" id="KW-0687">Ribonucleoprotein</keyword>
<keyword evidence="11" id="KW-1185">Reference proteome</keyword>
<feature type="non-terminal residue" evidence="10">
    <location>
        <position position="1"/>
    </location>
</feature>
<keyword evidence="5" id="KW-0496">Mitochondrion</keyword>
<name>A0A7L0QCG5_SETKR</name>
<evidence type="ECO:0000313" key="11">
    <source>
        <dbReference type="Proteomes" id="UP000550059"/>
    </source>
</evidence>
<dbReference type="Pfam" id="PF14943">
    <property type="entry name" value="MRP-S26"/>
    <property type="match status" value="1"/>
</dbReference>
<gene>
    <name evidence="10" type="primary">Mrps26</name>
    <name evidence="10" type="ORF">SETKIR_R07346</name>
</gene>
<protein>
    <recommendedName>
        <fullName evidence="7">Small ribosomal subunit protein mS26</fullName>
    </recommendedName>
    <alternativeName>
        <fullName evidence="8">28S ribosomal protein S26, mitochondrial</fullName>
    </alternativeName>
</protein>
<evidence type="ECO:0000256" key="3">
    <source>
        <dbReference type="ARBA" id="ARBA00022946"/>
    </source>
</evidence>
<feature type="non-terminal residue" evidence="10">
    <location>
        <position position="212"/>
    </location>
</feature>
<dbReference type="Proteomes" id="UP000550059">
    <property type="component" value="Unassembled WGS sequence"/>
</dbReference>
<evidence type="ECO:0000256" key="5">
    <source>
        <dbReference type="ARBA" id="ARBA00023128"/>
    </source>
</evidence>
<reference evidence="10 11" key="1">
    <citation type="submission" date="2019-09" db="EMBL/GenBank/DDBJ databases">
        <title>Bird 10,000 Genomes (B10K) Project - Family phase.</title>
        <authorList>
            <person name="Zhang G."/>
        </authorList>
    </citation>
    <scope>NUCLEOTIDE SEQUENCE [LARGE SCALE GENOMIC DNA]</scope>
    <source>
        <strain evidence="10">B10K-DU-001-45</strain>
        <tissue evidence="10">Muscle</tissue>
    </source>
</reference>
<dbReference type="EMBL" id="VXAS01006368">
    <property type="protein sequence ID" value="NXL16165.1"/>
    <property type="molecule type" value="Genomic_DNA"/>
</dbReference>
<feature type="region of interest" description="Disordered" evidence="9">
    <location>
        <begin position="13"/>
        <end position="74"/>
    </location>
</feature>
<evidence type="ECO:0000313" key="10">
    <source>
        <dbReference type="EMBL" id="NXL16165.1"/>
    </source>
</evidence>
<dbReference type="AlphaFoldDB" id="A0A7L0QCG5"/>
<feature type="region of interest" description="Disordered" evidence="9">
    <location>
        <begin position="119"/>
        <end position="150"/>
    </location>
</feature>
<keyword evidence="3" id="KW-0809">Transit peptide</keyword>
<feature type="compositionally biased region" description="Basic and acidic residues" evidence="9">
    <location>
        <begin position="120"/>
        <end position="150"/>
    </location>
</feature>
<evidence type="ECO:0000256" key="2">
    <source>
        <dbReference type="ARBA" id="ARBA00009672"/>
    </source>
</evidence>
<evidence type="ECO:0000256" key="4">
    <source>
        <dbReference type="ARBA" id="ARBA00022980"/>
    </source>
</evidence>
<proteinExistence type="inferred from homology"/>
<comment type="subcellular location">
    <subcellularLocation>
        <location evidence="1">Mitochondrion</location>
    </subcellularLocation>
</comment>
<accession>A0A7L0QCG5</accession>
<keyword evidence="4" id="KW-0689">Ribosomal protein</keyword>
<comment type="caution">
    <text evidence="10">The sequence shown here is derived from an EMBL/GenBank/DDBJ whole genome shotgun (WGS) entry which is preliminary data.</text>
</comment>
<evidence type="ECO:0000256" key="9">
    <source>
        <dbReference type="SAM" id="MobiDB-lite"/>
    </source>
</evidence>
<sequence>AAMLRALRRCRPGPVPLPGLAAALGPGPSPGLCPAWAPRAVPARGRKTRHDPPAKSKAGRSGQTPPCAGPGQELRALPWPCRAEFRAEVLQKKREERLAAEGLPEELEEHRRLMAWNEEENARQRARREERLRKEEEEQKRRKSEIAEKQARKMEAFLEEKEKEVLQLQEEAKSFITPENLEARIEECLDNPRNYNFAIDKDGRIVKRTVLS</sequence>
<evidence type="ECO:0000256" key="1">
    <source>
        <dbReference type="ARBA" id="ARBA00004173"/>
    </source>
</evidence>
<dbReference type="GO" id="GO:0005763">
    <property type="term" value="C:mitochondrial small ribosomal subunit"/>
    <property type="evidence" value="ECO:0007669"/>
    <property type="project" value="InterPro"/>
</dbReference>
<evidence type="ECO:0000256" key="7">
    <source>
        <dbReference type="ARBA" id="ARBA00035138"/>
    </source>
</evidence>